<dbReference type="AlphaFoldDB" id="A0A1J1J809"/>
<gene>
    <name evidence="1" type="ORF">CLUMA_CG020077</name>
</gene>
<dbReference type="Proteomes" id="UP000183832">
    <property type="component" value="Unassembled WGS sequence"/>
</dbReference>
<evidence type="ECO:0000313" key="1">
    <source>
        <dbReference type="EMBL" id="CRL07041.1"/>
    </source>
</evidence>
<sequence length="60" mass="7416">MPHELIRCQSFRFHLEKCLWNGSEIKRSFTMICKIDIVQQRRFDYNIKTFYVDRKFALTL</sequence>
<evidence type="ECO:0000313" key="2">
    <source>
        <dbReference type="Proteomes" id="UP000183832"/>
    </source>
</evidence>
<dbReference type="EMBL" id="CVRI01000069">
    <property type="protein sequence ID" value="CRL07041.1"/>
    <property type="molecule type" value="Genomic_DNA"/>
</dbReference>
<proteinExistence type="predicted"/>
<protein>
    <submittedName>
        <fullName evidence="1">CLUMA_CG020077, isoform A</fullName>
    </submittedName>
</protein>
<keyword evidence="2" id="KW-1185">Reference proteome</keyword>
<accession>A0A1J1J809</accession>
<name>A0A1J1J809_9DIPT</name>
<organism evidence="1 2">
    <name type="scientific">Clunio marinus</name>
    <dbReference type="NCBI Taxonomy" id="568069"/>
    <lineage>
        <taxon>Eukaryota</taxon>
        <taxon>Metazoa</taxon>
        <taxon>Ecdysozoa</taxon>
        <taxon>Arthropoda</taxon>
        <taxon>Hexapoda</taxon>
        <taxon>Insecta</taxon>
        <taxon>Pterygota</taxon>
        <taxon>Neoptera</taxon>
        <taxon>Endopterygota</taxon>
        <taxon>Diptera</taxon>
        <taxon>Nematocera</taxon>
        <taxon>Chironomoidea</taxon>
        <taxon>Chironomidae</taxon>
        <taxon>Clunio</taxon>
    </lineage>
</organism>
<reference evidence="1 2" key="1">
    <citation type="submission" date="2015-04" db="EMBL/GenBank/DDBJ databases">
        <authorList>
            <person name="Syromyatnikov M.Y."/>
            <person name="Popov V.N."/>
        </authorList>
    </citation>
    <scope>NUCLEOTIDE SEQUENCE [LARGE SCALE GENOMIC DNA]</scope>
</reference>